<evidence type="ECO:0000313" key="4">
    <source>
        <dbReference type="EMBL" id="MBO8458713.1"/>
    </source>
</evidence>
<dbReference type="InterPro" id="IPR040580">
    <property type="entry name" value="DUF5627"/>
</dbReference>
<accession>A0A9D9HRV6</accession>
<dbReference type="Pfam" id="PF08522">
    <property type="entry name" value="BT_3987-like_N"/>
    <property type="match status" value="1"/>
</dbReference>
<evidence type="ECO:0000259" key="3">
    <source>
        <dbReference type="Pfam" id="PF18620"/>
    </source>
</evidence>
<name>A0A9D9HRV6_9BACT</name>
<feature type="chain" id="PRO_5038868153" evidence="1">
    <location>
        <begin position="21"/>
        <end position="335"/>
    </location>
</feature>
<reference evidence="4" key="1">
    <citation type="submission" date="2020-10" db="EMBL/GenBank/DDBJ databases">
        <authorList>
            <person name="Gilroy R."/>
        </authorList>
    </citation>
    <scope>NUCLEOTIDE SEQUENCE</scope>
    <source>
        <strain evidence="4">G3-3990</strain>
    </source>
</reference>
<dbReference type="AlphaFoldDB" id="A0A9D9HRV6"/>
<protein>
    <submittedName>
        <fullName evidence="4">DUF1735 domain-containing protein</fullName>
    </submittedName>
</protein>
<dbReference type="Gene3D" id="2.60.40.1740">
    <property type="entry name" value="hypothetical protein (bacova_03559)"/>
    <property type="match status" value="1"/>
</dbReference>
<dbReference type="Pfam" id="PF18620">
    <property type="entry name" value="DUF5627"/>
    <property type="match status" value="1"/>
</dbReference>
<comment type="caution">
    <text evidence="4">The sequence shown here is derived from an EMBL/GenBank/DDBJ whole genome shotgun (WGS) entry which is preliminary data.</text>
</comment>
<sequence length="335" mass="37928">MKRIFYIYLLAILTSLSSCKNQDWSFDDYGTTTIYFAYQNPVRRLVLGNDEVFDNTLDNQHKCKIMATLGGVYENKTDRIMDFTVDNSLCNNLKFENGDPVVAMPENYYTLSSDKLVIPKGSHIGGVEVQLTDAFFADPNSIKTHYVIPVVISNVQNADAILSGTPIVDNPNRLVTSDWSVQPKDFILYGVKYSNPWDAVYLRRGVDLITKDGFTTTTVRHAQYRENDEVCDFTTVDLNTVAWTLKFDGNQTCDVTVKFSDGNQCELSTTTPGCSVTGTGKFVVKGEKNSFNNKDRDVLYLDYTLTMGDMTYATKDTLVVRDRKVAPEYFDYKYE</sequence>
<evidence type="ECO:0000256" key="1">
    <source>
        <dbReference type="SAM" id="SignalP"/>
    </source>
</evidence>
<reference evidence="4" key="2">
    <citation type="journal article" date="2021" name="PeerJ">
        <title>Extensive microbial diversity within the chicken gut microbiome revealed by metagenomics and culture.</title>
        <authorList>
            <person name="Gilroy R."/>
            <person name="Ravi A."/>
            <person name="Getino M."/>
            <person name="Pursley I."/>
            <person name="Horton D.L."/>
            <person name="Alikhan N.F."/>
            <person name="Baker D."/>
            <person name="Gharbi K."/>
            <person name="Hall N."/>
            <person name="Watson M."/>
            <person name="Adriaenssens E.M."/>
            <person name="Foster-Nyarko E."/>
            <person name="Jarju S."/>
            <person name="Secka A."/>
            <person name="Antonio M."/>
            <person name="Oren A."/>
            <person name="Chaudhuri R.R."/>
            <person name="La Ragione R."/>
            <person name="Hildebrand F."/>
            <person name="Pallen M.J."/>
        </authorList>
    </citation>
    <scope>NUCLEOTIDE SEQUENCE</scope>
    <source>
        <strain evidence="4">G3-3990</strain>
    </source>
</reference>
<evidence type="ECO:0000313" key="5">
    <source>
        <dbReference type="Proteomes" id="UP000823641"/>
    </source>
</evidence>
<feature type="domain" description="BT-3987-like N-terminal" evidence="2">
    <location>
        <begin position="32"/>
        <end position="158"/>
    </location>
</feature>
<dbReference type="InterPro" id="IPR013728">
    <property type="entry name" value="BT_3987-like_N"/>
</dbReference>
<keyword evidence="1" id="KW-0732">Signal</keyword>
<dbReference type="EMBL" id="JADIMG010000001">
    <property type="protein sequence ID" value="MBO8458713.1"/>
    <property type="molecule type" value="Genomic_DNA"/>
</dbReference>
<dbReference type="Proteomes" id="UP000823641">
    <property type="component" value="Unassembled WGS sequence"/>
</dbReference>
<evidence type="ECO:0000259" key="2">
    <source>
        <dbReference type="Pfam" id="PF08522"/>
    </source>
</evidence>
<proteinExistence type="predicted"/>
<gene>
    <name evidence="4" type="ORF">IAA73_00025</name>
</gene>
<organism evidence="4 5">
    <name type="scientific">Candidatus Gallipaludibacter merdavium</name>
    <dbReference type="NCBI Taxonomy" id="2840839"/>
    <lineage>
        <taxon>Bacteria</taxon>
        <taxon>Pseudomonadati</taxon>
        <taxon>Bacteroidota</taxon>
        <taxon>Bacteroidia</taxon>
        <taxon>Bacteroidales</taxon>
        <taxon>Candidatus Gallipaludibacter</taxon>
    </lineage>
</organism>
<feature type="domain" description="DUF5627" evidence="3">
    <location>
        <begin position="196"/>
        <end position="323"/>
    </location>
</feature>
<dbReference type="Gene3D" id="2.40.128.420">
    <property type="match status" value="1"/>
</dbReference>
<dbReference type="PROSITE" id="PS51257">
    <property type="entry name" value="PROKAR_LIPOPROTEIN"/>
    <property type="match status" value="1"/>
</dbReference>
<feature type="signal peptide" evidence="1">
    <location>
        <begin position="1"/>
        <end position="20"/>
    </location>
</feature>